<feature type="domain" description="Glutamine amidotransferase type-2" evidence="7">
    <location>
        <begin position="2"/>
        <end position="282"/>
    </location>
</feature>
<reference evidence="8" key="1">
    <citation type="journal article" date="2020" name="J. Eukaryot. Microbiol.">
        <title>De novo Sequencing, Assembly and Annotation of the Transcriptome for the Free-Living Testate Amoeba Arcella intermedia.</title>
        <authorList>
            <person name="Ribeiro G.M."/>
            <person name="Porfirio-Sousa A.L."/>
            <person name="Maurer-Alcala X.X."/>
            <person name="Katz L.A."/>
            <person name="Lahr D.J.G."/>
        </authorList>
    </citation>
    <scope>NUCLEOTIDE SEQUENCE</scope>
</reference>
<comment type="catalytic activity">
    <reaction evidence="1">
        <text>D-fructose 6-phosphate + L-glutamine = D-glucosamine 6-phosphate + L-glutamate</text>
        <dbReference type="Rhea" id="RHEA:13237"/>
        <dbReference type="ChEBI" id="CHEBI:29985"/>
        <dbReference type="ChEBI" id="CHEBI:58359"/>
        <dbReference type="ChEBI" id="CHEBI:58725"/>
        <dbReference type="ChEBI" id="CHEBI:61527"/>
        <dbReference type="EC" id="2.6.1.16"/>
    </reaction>
</comment>
<dbReference type="InterPro" id="IPR017932">
    <property type="entry name" value="GATase_2_dom"/>
</dbReference>
<evidence type="ECO:0000256" key="3">
    <source>
        <dbReference type="ARBA" id="ARBA00012916"/>
    </source>
</evidence>
<evidence type="ECO:0000256" key="6">
    <source>
        <dbReference type="ARBA" id="ARBA00022962"/>
    </source>
</evidence>
<protein>
    <recommendedName>
        <fullName evidence="3">glutamine--fructose-6-phosphate transaminase (isomerizing)</fullName>
        <ecNumber evidence="3">2.6.1.16</ecNumber>
    </recommendedName>
</protein>
<dbReference type="EMBL" id="GIBP01003446">
    <property type="protein sequence ID" value="NDV32415.1"/>
    <property type="molecule type" value="Transcribed_RNA"/>
</dbReference>
<dbReference type="GO" id="GO:0006047">
    <property type="term" value="P:UDP-N-acetylglucosamine metabolic process"/>
    <property type="evidence" value="ECO:0007669"/>
    <property type="project" value="TreeGrafter"/>
</dbReference>
<dbReference type="PROSITE" id="PS51278">
    <property type="entry name" value="GATASE_TYPE_2"/>
    <property type="match status" value="1"/>
</dbReference>
<keyword evidence="6" id="KW-0315">Glutamine amidotransferase</keyword>
<keyword evidence="5" id="KW-0808">Transferase</keyword>
<evidence type="ECO:0000313" key="8">
    <source>
        <dbReference type="EMBL" id="NDV32415.1"/>
    </source>
</evidence>
<name>A0A6B2L627_9EUKA</name>
<dbReference type="CDD" id="cd00714">
    <property type="entry name" value="GFAT"/>
    <property type="match status" value="1"/>
</dbReference>
<evidence type="ECO:0000259" key="7">
    <source>
        <dbReference type="PROSITE" id="PS51278"/>
    </source>
</evidence>
<dbReference type="FunFam" id="3.60.20.10:FF:000052">
    <property type="entry name" value="Glutamine--fructose-6-phosphate aminotransferase [isomerizing] 2"/>
    <property type="match status" value="1"/>
</dbReference>
<dbReference type="InterPro" id="IPR029055">
    <property type="entry name" value="Ntn_hydrolases_N"/>
</dbReference>
<keyword evidence="4" id="KW-0032">Aminotransferase</keyword>
<accession>A0A6B2L627</accession>
<organism evidence="8">
    <name type="scientific">Arcella intermedia</name>
    <dbReference type="NCBI Taxonomy" id="1963864"/>
    <lineage>
        <taxon>Eukaryota</taxon>
        <taxon>Amoebozoa</taxon>
        <taxon>Tubulinea</taxon>
        <taxon>Elardia</taxon>
        <taxon>Arcellinida</taxon>
        <taxon>Sphaerothecina</taxon>
        <taxon>Arcellidae</taxon>
        <taxon>Arcella</taxon>
    </lineage>
</organism>
<dbReference type="GO" id="GO:0006002">
    <property type="term" value="P:fructose 6-phosphate metabolic process"/>
    <property type="evidence" value="ECO:0007669"/>
    <property type="project" value="TreeGrafter"/>
</dbReference>
<dbReference type="Gene3D" id="3.60.20.10">
    <property type="entry name" value="Glutamine Phosphoribosylpyrophosphate, subunit 1, domain 1"/>
    <property type="match status" value="1"/>
</dbReference>
<dbReference type="Gene3D" id="3.40.50.10490">
    <property type="entry name" value="Glucose-6-phosphate isomerase like protein, domain 1"/>
    <property type="match status" value="1"/>
</dbReference>
<evidence type="ECO:0000256" key="2">
    <source>
        <dbReference type="ARBA" id="ARBA00004775"/>
    </source>
</evidence>
<evidence type="ECO:0000256" key="1">
    <source>
        <dbReference type="ARBA" id="ARBA00001031"/>
    </source>
</evidence>
<dbReference type="AlphaFoldDB" id="A0A6B2L627"/>
<proteinExistence type="predicted"/>
<dbReference type="InterPro" id="IPR047084">
    <property type="entry name" value="GFAT_N"/>
</dbReference>
<dbReference type="EC" id="2.6.1.16" evidence="3"/>
<sequence length="400" mass="45359">MCGIFAFLNYASPNTAKIILENLLMGLRKLEYRGYDSAGLALEWCGSPLVFRQTGNVSCLEKSIFGGVVPEKVLEEVFFNHVGIAHTRWATHGGITHANTHPQTSSPKNEFLVVHNGIITNYTTIKLELEKRGFEFDSQTDTEVIAKLALYFYETERKENVGRISFASIIRRVSKVLNGAYAFACISTFFPHEMCIIKRGSPLILGFKHLQDSNIPIMFSDEEEILPERIKNELFVDPSAKPITSPLPCVEYIVASDVNAVLPFTKSVLYLEEDDLVHFSSNGLFKLHRPETRSQYQNHQRAPTTLEMELSEISKGKFDTYMRKEIFEQPESLSNTMRGRVNFDNFTIHLGGLRDLVDIIVRSRKFIMIACGSSYHRFPTDPSQQNSFIFSQCTSNEGIL</sequence>
<evidence type="ECO:0000256" key="4">
    <source>
        <dbReference type="ARBA" id="ARBA00022576"/>
    </source>
</evidence>
<dbReference type="PANTHER" id="PTHR10937:SF0">
    <property type="entry name" value="GLUTAMINE--FRUCTOSE-6-PHOSPHATE TRANSAMINASE (ISOMERIZING)"/>
    <property type="match status" value="1"/>
</dbReference>
<dbReference type="GO" id="GO:0097367">
    <property type="term" value="F:carbohydrate derivative binding"/>
    <property type="evidence" value="ECO:0007669"/>
    <property type="project" value="InterPro"/>
</dbReference>
<dbReference type="GO" id="GO:0006487">
    <property type="term" value="P:protein N-linked glycosylation"/>
    <property type="evidence" value="ECO:0007669"/>
    <property type="project" value="TreeGrafter"/>
</dbReference>
<comment type="pathway">
    <text evidence="2">Nucleotide-sugar biosynthesis; UDP-N-acetyl-alpha-D-glucosamine biosynthesis; alpha-D-glucosamine 6-phosphate from D-fructose 6-phosphate: step 1/1.</text>
</comment>
<dbReference type="InterPro" id="IPR046348">
    <property type="entry name" value="SIS_dom_sf"/>
</dbReference>
<dbReference type="GO" id="GO:0004360">
    <property type="term" value="F:glutamine-fructose-6-phosphate transaminase (isomerizing) activity"/>
    <property type="evidence" value="ECO:0007669"/>
    <property type="project" value="UniProtKB-EC"/>
</dbReference>
<dbReference type="SUPFAM" id="SSF53697">
    <property type="entry name" value="SIS domain"/>
    <property type="match status" value="1"/>
</dbReference>
<dbReference type="PANTHER" id="PTHR10937">
    <property type="entry name" value="GLUCOSAMINE--FRUCTOSE-6-PHOSPHATE AMINOTRANSFERASE, ISOMERIZING"/>
    <property type="match status" value="1"/>
</dbReference>
<dbReference type="SUPFAM" id="SSF56235">
    <property type="entry name" value="N-terminal nucleophile aminohydrolases (Ntn hydrolases)"/>
    <property type="match status" value="1"/>
</dbReference>
<dbReference type="Pfam" id="PF13522">
    <property type="entry name" value="GATase_6"/>
    <property type="match status" value="1"/>
</dbReference>
<evidence type="ECO:0000256" key="5">
    <source>
        <dbReference type="ARBA" id="ARBA00022679"/>
    </source>
</evidence>